<evidence type="ECO:0000313" key="3">
    <source>
        <dbReference type="EMBL" id="MBT1690591.1"/>
    </source>
</evidence>
<feature type="region of interest" description="Disordered" evidence="1">
    <location>
        <begin position="147"/>
        <end position="200"/>
    </location>
</feature>
<evidence type="ECO:0000313" key="4">
    <source>
        <dbReference type="Proteomes" id="UP001319180"/>
    </source>
</evidence>
<dbReference type="AlphaFoldDB" id="A0AAP2GKL8"/>
<accession>A0AAP2GKL8</accession>
<dbReference type="RefSeq" id="WP_254094152.1">
    <property type="nucleotide sequence ID" value="NZ_JAHESC010000073.1"/>
</dbReference>
<feature type="domain" description="SET" evidence="2">
    <location>
        <begin position="6"/>
        <end position="124"/>
    </location>
</feature>
<feature type="compositionally biased region" description="Low complexity" evidence="1">
    <location>
        <begin position="178"/>
        <end position="189"/>
    </location>
</feature>
<feature type="compositionally biased region" description="Basic and acidic residues" evidence="1">
    <location>
        <begin position="147"/>
        <end position="163"/>
    </location>
</feature>
<keyword evidence="4" id="KW-1185">Reference proteome</keyword>
<reference evidence="3 4" key="1">
    <citation type="submission" date="2021-05" db="EMBL/GenBank/DDBJ databases">
        <title>A Polyphasic approach of four new species of the genus Ohtaekwangia: Ohtaekwangia histidinii sp. nov., Ohtaekwangia cretensis sp. nov., Ohtaekwangia indiensis sp. nov., Ohtaekwangia reichenbachii sp. nov. from diverse environment.</title>
        <authorList>
            <person name="Octaviana S."/>
        </authorList>
    </citation>
    <scope>NUCLEOTIDE SEQUENCE [LARGE SCALE GENOMIC DNA]</scope>
    <source>
        <strain evidence="3 4">PWU37</strain>
    </source>
</reference>
<dbReference type="SUPFAM" id="SSF82199">
    <property type="entry name" value="SET domain"/>
    <property type="match status" value="1"/>
</dbReference>
<dbReference type="InterPro" id="IPR001214">
    <property type="entry name" value="SET_dom"/>
</dbReference>
<comment type="caution">
    <text evidence="3">The sequence shown here is derived from an EMBL/GenBank/DDBJ whole genome shotgun (WGS) entry which is preliminary data.</text>
</comment>
<proteinExistence type="predicted"/>
<dbReference type="InterPro" id="IPR046341">
    <property type="entry name" value="SET_dom_sf"/>
</dbReference>
<organism evidence="3 4">
    <name type="scientific">Dawidia soli</name>
    <dbReference type="NCBI Taxonomy" id="2782352"/>
    <lineage>
        <taxon>Bacteria</taxon>
        <taxon>Pseudomonadati</taxon>
        <taxon>Bacteroidota</taxon>
        <taxon>Cytophagia</taxon>
        <taxon>Cytophagales</taxon>
        <taxon>Chryseotaleaceae</taxon>
        <taxon>Dawidia</taxon>
    </lineage>
</organism>
<sequence>MALLEKQLYVKKSTIPNAGKGLFTRKAIPKGTRIVEYKGVISSWKDVKDEDGKNGYIFFVNRKHVINALPTLKALARYANDANGLTRVKGFLNNAEYETDENDKAYILSTRDIPANAEIFVDYGKDYWKVIRENIKMWERQAKRAAEKLERQKAREEAREAKKAAKAGKSATKKSATRKSTTTKKAVTPAKKKQAARKRA</sequence>
<dbReference type="Proteomes" id="UP001319180">
    <property type="component" value="Unassembled WGS sequence"/>
</dbReference>
<dbReference type="Gene3D" id="2.170.270.10">
    <property type="entry name" value="SET domain"/>
    <property type="match status" value="1"/>
</dbReference>
<dbReference type="PROSITE" id="PS50280">
    <property type="entry name" value="SET"/>
    <property type="match status" value="1"/>
</dbReference>
<evidence type="ECO:0000256" key="1">
    <source>
        <dbReference type="SAM" id="MobiDB-lite"/>
    </source>
</evidence>
<name>A0AAP2GKL8_9BACT</name>
<dbReference type="Pfam" id="PF00856">
    <property type="entry name" value="SET"/>
    <property type="match status" value="1"/>
</dbReference>
<protein>
    <submittedName>
        <fullName evidence="3">SET domain-containing protein</fullName>
    </submittedName>
</protein>
<gene>
    <name evidence="3" type="ORF">KK078_28765</name>
</gene>
<dbReference type="SMART" id="SM00317">
    <property type="entry name" value="SET"/>
    <property type="match status" value="1"/>
</dbReference>
<dbReference type="EMBL" id="JAHESC010000073">
    <property type="protein sequence ID" value="MBT1690591.1"/>
    <property type="molecule type" value="Genomic_DNA"/>
</dbReference>
<feature type="compositionally biased region" description="Basic residues" evidence="1">
    <location>
        <begin position="190"/>
        <end position="200"/>
    </location>
</feature>
<evidence type="ECO:0000259" key="2">
    <source>
        <dbReference type="PROSITE" id="PS50280"/>
    </source>
</evidence>